<accession>A0A8J7YWG1</accession>
<protein>
    <submittedName>
        <fullName evidence="6">N-acetylmuramoyl-L-alanine amidase</fullName>
    </submittedName>
</protein>
<dbReference type="InterPro" id="IPR013783">
    <property type="entry name" value="Ig-like_fold"/>
</dbReference>
<dbReference type="InterPro" id="IPR050695">
    <property type="entry name" value="N-acetylmuramoyl_amidase_3"/>
</dbReference>
<keyword evidence="7" id="KW-1185">Reference proteome</keyword>
<organism evidence="6 7">
    <name type="scientific">Myxacorys almedinensis A</name>
    <dbReference type="NCBI Taxonomy" id="2690445"/>
    <lineage>
        <taxon>Bacteria</taxon>
        <taxon>Bacillati</taxon>
        <taxon>Cyanobacteriota</taxon>
        <taxon>Cyanophyceae</taxon>
        <taxon>Leptolyngbyales</taxon>
        <taxon>Leptolyngbyaceae</taxon>
        <taxon>Myxacorys</taxon>
        <taxon>Myxacorys almedinensis</taxon>
    </lineage>
</organism>
<feature type="domain" description="SH3b" evidence="4">
    <location>
        <begin position="226"/>
        <end position="284"/>
    </location>
</feature>
<keyword evidence="1" id="KW-0378">Hydrolase</keyword>
<dbReference type="Gene3D" id="2.30.30.40">
    <property type="entry name" value="SH3 Domains"/>
    <property type="match status" value="1"/>
</dbReference>
<proteinExistence type="predicted"/>
<dbReference type="PANTHER" id="PTHR30404">
    <property type="entry name" value="N-ACETYLMURAMOYL-L-ALANINE AMIDASE"/>
    <property type="match status" value="1"/>
</dbReference>
<name>A0A8J7YWG1_9CYAN</name>
<dbReference type="SUPFAM" id="SSF53187">
    <property type="entry name" value="Zn-dependent exopeptidases"/>
    <property type="match status" value="1"/>
</dbReference>
<dbReference type="Gene3D" id="2.60.40.10">
    <property type="entry name" value="Immunoglobulins"/>
    <property type="match status" value="1"/>
</dbReference>
<dbReference type="GO" id="GO:0030288">
    <property type="term" value="C:outer membrane-bounded periplasmic space"/>
    <property type="evidence" value="ECO:0007669"/>
    <property type="project" value="TreeGrafter"/>
</dbReference>
<dbReference type="AlphaFoldDB" id="A0A8J7YWG1"/>
<dbReference type="RefSeq" id="WP_162421294.1">
    <property type="nucleotide sequence ID" value="NZ_WVIE01000001.1"/>
</dbReference>
<dbReference type="Pfam" id="PF08239">
    <property type="entry name" value="SH3_3"/>
    <property type="match status" value="1"/>
</dbReference>
<evidence type="ECO:0000313" key="7">
    <source>
        <dbReference type="Proteomes" id="UP000646053"/>
    </source>
</evidence>
<evidence type="ECO:0000313" key="6">
    <source>
        <dbReference type="EMBL" id="NDJ15892.1"/>
    </source>
</evidence>
<dbReference type="GO" id="GO:0009253">
    <property type="term" value="P:peptidoglycan catabolic process"/>
    <property type="evidence" value="ECO:0007669"/>
    <property type="project" value="InterPro"/>
</dbReference>
<feature type="region of interest" description="Disordered" evidence="3">
    <location>
        <begin position="409"/>
        <end position="432"/>
    </location>
</feature>
<sequence length="590" mass="64046">MKRVLGSVVVAIAMTVIIVTSAWANPSLTIIYPPIDHETTAKQIFLIGTAPLKGDVLVNGTAISRSTAGHFAPSFPLKVGANPFTVRYADQEVKLTVTRASMEPVAPQGATFGQDSLTPATDIVRLPGELICFSAIAPPKALVSVKLGDRIIALQRQSAIANLPANSGVLTGLTQPTTTDPGQYAGCTTAEAAGELGQPEYLLNFNGASFAQAAPGKIKVLAPTQLEVVEVTVDQGTARTGASTDYSRLTPLPKGTRATVTGREGDWLRLDYGGWVRASETKVIPGSVPVKSLIRGITSRVAGNWTEVLFPLQAPVPVSVQQENSVFNLTLYNTTAQTDTIRLVNEPVIARLDWQQTDPMKVQYRISLKNEQQWGYKLRYEGTTLVLSLRHPPKPQRSQGRSPTALNGIKILLDPGHGGPDDQGSRGPTGYPEKSVNLLTSQLLRQELVKRGATVVMTRTTDVDLDLPPRVAAIAKAEPAIALSIHYNALPDDGDAINTQGVAAFWYQTQAQSLAEFMHDYLIKTLNRPSYGVFWNNLALTRPTVTPSVLLELGFMINPDEFEWIRDRKEQEKLALTLADGITEWFRQVQ</sequence>
<reference evidence="6" key="1">
    <citation type="submission" date="2019-12" db="EMBL/GenBank/DDBJ databases">
        <title>High-Quality draft genome sequences of three cyanobacteria isolated from the limestone walls of the Old Cathedral of Coimbra.</title>
        <authorList>
            <person name="Tiago I."/>
            <person name="Soares F."/>
            <person name="Portugal A."/>
        </authorList>
    </citation>
    <scope>NUCLEOTIDE SEQUENCE</scope>
    <source>
        <strain evidence="6">A</strain>
    </source>
</reference>
<dbReference type="Pfam" id="PF01520">
    <property type="entry name" value="Amidase_3"/>
    <property type="match status" value="1"/>
</dbReference>
<evidence type="ECO:0000256" key="1">
    <source>
        <dbReference type="ARBA" id="ARBA00022801"/>
    </source>
</evidence>
<dbReference type="CDD" id="cd02696">
    <property type="entry name" value="MurNAc-LAA"/>
    <property type="match status" value="1"/>
</dbReference>
<dbReference type="EMBL" id="WVIE01000001">
    <property type="protein sequence ID" value="NDJ15892.1"/>
    <property type="molecule type" value="Genomic_DNA"/>
</dbReference>
<dbReference type="SMART" id="SM00287">
    <property type="entry name" value="SH3b"/>
    <property type="match status" value="1"/>
</dbReference>
<dbReference type="PANTHER" id="PTHR30404:SF0">
    <property type="entry name" value="N-ACETYLMURAMOYL-L-ALANINE AMIDASE AMIC"/>
    <property type="match status" value="1"/>
</dbReference>
<dbReference type="InterPro" id="IPR003646">
    <property type="entry name" value="SH3-like_bac-type"/>
</dbReference>
<dbReference type="GO" id="GO:0008745">
    <property type="term" value="F:N-acetylmuramoyl-L-alanine amidase activity"/>
    <property type="evidence" value="ECO:0007669"/>
    <property type="project" value="InterPro"/>
</dbReference>
<dbReference type="InterPro" id="IPR002508">
    <property type="entry name" value="MurNAc-LAA_cat"/>
</dbReference>
<gene>
    <name evidence="6" type="ORF">GS601_01075</name>
</gene>
<evidence type="ECO:0000256" key="3">
    <source>
        <dbReference type="SAM" id="MobiDB-lite"/>
    </source>
</evidence>
<keyword evidence="2" id="KW-0961">Cell wall biogenesis/degradation</keyword>
<feature type="domain" description="MurNAc-LAA" evidence="5">
    <location>
        <begin position="471"/>
        <end position="583"/>
    </location>
</feature>
<evidence type="ECO:0000259" key="4">
    <source>
        <dbReference type="SMART" id="SM00287"/>
    </source>
</evidence>
<comment type="caution">
    <text evidence="6">The sequence shown here is derived from an EMBL/GenBank/DDBJ whole genome shotgun (WGS) entry which is preliminary data.</text>
</comment>
<evidence type="ECO:0000259" key="5">
    <source>
        <dbReference type="SMART" id="SM00646"/>
    </source>
</evidence>
<dbReference type="GO" id="GO:0071555">
    <property type="term" value="P:cell wall organization"/>
    <property type="evidence" value="ECO:0007669"/>
    <property type="project" value="UniProtKB-KW"/>
</dbReference>
<dbReference type="Gene3D" id="3.40.630.40">
    <property type="entry name" value="Zn-dependent exopeptidases"/>
    <property type="match status" value="1"/>
</dbReference>
<evidence type="ECO:0000256" key="2">
    <source>
        <dbReference type="ARBA" id="ARBA00023316"/>
    </source>
</evidence>
<dbReference type="Proteomes" id="UP000646053">
    <property type="component" value="Unassembled WGS sequence"/>
</dbReference>
<dbReference type="SMART" id="SM00646">
    <property type="entry name" value="Ami_3"/>
    <property type="match status" value="1"/>
</dbReference>